<feature type="transmembrane region" description="Helical" evidence="6">
    <location>
        <begin position="182"/>
        <end position="209"/>
    </location>
</feature>
<evidence type="ECO:0000256" key="5">
    <source>
        <dbReference type="ARBA" id="ARBA00038359"/>
    </source>
</evidence>
<dbReference type="PANTHER" id="PTHR33048:SF47">
    <property type="entry name" value="INTEGRAL MEMBRANE PROTEIN-RELATED"/>
    <property type="match status" value="1"/>
</dbReference>
<dbReference type="EMBL" id="WHUW01000027">
    <property type="protein sequence ID" value="KAF8434781.1"/>
    <property type="molecule type" value="Genomic_DNA"/>
</dbReference>
<feature type="transmembrane region" description="Helical" evidence="6">
    <location>
        <begin position="114"/>
        <end position="136"/>
    </location>
</feature>
<feature type="transmembrane region" description="Helical" evidence="6">
    <location>
        <begin position="80"/>
        <end position="102"/>
    </location>
</feature>
<gene>
    <name evidence="8" type="ORF">L210DRAFT_985772</name>
</gene>
<dbReference type="Proteomes" id="UP001194468">
    <property type="component" value="Unassembled WGS sequence"/>
</dbReference>
<evidence type="ECO:0000313" key="8">
    <source>
        <dbReference type="EMBL" id="KAF8434781.1"/>
    </source>
</evidence>
<sequence>MPFPGESWPLDFKAIACVFHSLAISSSIFRLTYRWYISRFGWEDSWAVLAFITDVGCLTCSWLQRSVPLNPSDIDTTLDWIAVTCLTSTPWVARLSMLSAIIRITNPSASVRRMSYIIAISFGSMWIAILVQKMYACGTRLCRMPHDVAISQSITDGIADVLLVFMPISFLKDVKISRTKRILLLSSFSSSICISIISIAQAVSFFLAMTTGLSLLLIHIKAALSVVICNLLIVVAFTYRFYHKMDMDLNGGFDKSDPIQLTTVIPGQMSLGSARVQHPCEAPALIVSQVPECRQTMY</sequence>
<evidence type="ECO:0000256" key="4">
    <source>
        <dbReference type="ARBA" id="ARBA00023136"/>
    </source>
</evidence>
<dbReference type="InterPro" id="IPR049326">
    <property type="entry name" value="Rhodopsin_dom_fungi"/>
</dbReference>
<reference evidence="8" key="1">
    <citation type="submission" date="2019-10" db="EMBL/GenBank/DDBJ databases">
        <authorList>
            <consortium name="DOE Joint Genome Institute"/>
            <person name="Kuo A."/>
            <person name="Miyauchi S."/>
            <person name="Kiss E."/>
            <person name="Drula E."/>
            <person name="Kohler A."/>
            <person name="Sanchez-Garcia M."/>
            <person name="Andreopoulos B."/>
            <person name="Barry K.W."/>
            <person name="Bonito G."/>
            <person name="Buee M."/>
            <person name="Carver A."/>
            <person name="Chen C."/>
            <person name="Cichocki N."/>
            <person name="Clum A."/>
            <person name="Culley D."/>
            <person name="Crous P.W."/>
            <person name="Fauchery L."/>
            <person name="Girlanda M."/>
            <person name="Hayes R."/>
            <person name="Keri Z."/>
            <person name="LaButti K."/>
            <person name="Lipzen A."/>
            <person name="Lombard V."/>
            <person name="Magnuson J."/>
            <person name="Maillard F."/>
            <person name="Morin E."/>
            <person name="Murat C."/>
            <person name="Nolan M."/>
            <person name="Ohm R."/>
            <person name="Pangilinan J."/>
            <person name="Pereira M."/>
            <person name="Perotto S."/>
            <person name="Peter M."/>
            <person name="Riley R."/>
            <person name="Sitrit Y."/>
            <person name="Stielow B."/>
            <person name="Szollosi G."/>
            <person name="Zifcakova L."/>
            <person name="Stursova M."/>
            <person name="Spatafora J.W."/>
            <person name="Tedersoo L."/>
            <person name="Vaario L.-M."/>
            <person name="Yamada A."/>
            <person name="Yan M."/>
            <person name="Wang P."/>
            <person name="Xu J."/>
            <person name="Bruns T."/>
            <person name="Baldrian P."/>
            <person name="Vilgalys R."/>
            <person name="Henrissat B."/>
            <person name="Grigoriev I.V."/>
            <person name="Hibbett D."/>
            <person name="Nagy L.G."/>
            <person name="Martin F.M."/>
        </authorList>
    </citation>
    <scope>NUCLEOTIDE SEQUENCE</scope>
    <source>
        <strain evidence="8">BED1</strain>
    </source>
</reference>
<dbReference type="InterPro" id="IPR052337">
    <property type="entry name" value="SAT4-like"/>
</dbReference>
<comment type="subcellular location">
    <subcellularLocation>
        <location evidence="1">Membrane</location>
        <topology evidence="1">Multi-pass membrane protein</topology>
    </subcellularLocation>
</comment>
<accession>A0AAD4GAW3</accession>
<dbReference type="GO" id="GO:0016020">
    <property type="term" value="C:membrane"/>
    <property type="evidence" value="ECO:0007669"/>
    <property type="project" value="UniProtKB-SubCell"/>
</dbReference>
<organism evidence="8 9">
    <name type="scientific">Boletus edulis BED1</name>
    <dbReference type="NCBI Taxonomy" id="1328754"/>
    <lineage>
        <taxon>Eukaryota</taxon>
        <taxon>Fungi</taxon>
        <taxon>Dikarya</taxon>
        <taxon>Basidiomycota</taxon>
        <taxon>Agaricomycotina</taxon>
        <taxon>Agaricomycetes</taxon>
        <taxon>Agaricomycetidae</taxon>
        <taxon>Boletales</taxon>
        <taxon>Boletineae</taxon>
        <taxon>Boletaceae</taxon>
        <taxon>Boletoideae</taxon>
        <taxon>Boletus</taxon>
    </lineage>
</organism>
<reference evidence="8" key="2">
    <citation type="journal article" date="2020" name="Nat. Commun.">
        <title>Large-scale genome sequencing of mycorrhizal fungi provides insights into the early evolution of symbiotic traits.</title>
        <authorList>
            <person name="Miyauchi S."/>
            <person name="Kiss E."/>
            <person name="Kuo A."/>
            <person name="Drula E."/>
            <person name="Kohler A."/>
            <person name="Sanchez-Garcia M."/>
            <person name="Morin E."/>
            <person name="Andreopoulos B."/>
            <person name="Barry K.W."/>
            <person name="Bonito G."/>
            <person name="Buee M."/>
            <person name="Carver A."/>
            <person name="Chen C."/>
            <person name="Cichocki N."/>
            <person name="Clum A."/>
            <person name="Culley D."/>
            <person name="Crous P.W."/>
            <person name="Fauchery L."/>
            <person name="Girlanda M."/>
            <person name="Hayes R.D."/>
            <person name="Keri Z."/>
            <person name="LaButti K."/>
            <person name="Lipzen A."/>
            <person name="Lombard V."/>
            <person name="Magnuson J."/>
            <person name="Maillard F."/>
            <person name="Murat C."/>
            <person name="Nolan M."/>
            <person name="Ohm R.A."/>
            <person name="Pangilinan J."/>
            <person name="Pereira M.F."/>
            <person name="Perotto S."/>
            <person name="Peter M."/>
            <person name="Pfister S."/>
            <person name="Riley R."/>
            <person name="Sitrit Y."/>
            <person name="Stielow J.B."/>
            <person name="Szollosi G."/>
            <person name="Zifcakova L."/>
            <person name="Stursova M."/>
            <person name="Spatafora J.W."/>
            <person name="Tedersoo L."/>
            <person name="Vaario L.M."/>
            <person name="Yamada A."/>
            <person name="Yan M."/>
            <person name="Wang P."/>
            <person name="Xu J."/>
            <person name="Bruns T."/>
            <person name="Baldrian P."/>
            <person name="Vilgalys R."/>
            <person name="Dunand C."/>
            <person name="Henrissat B."/>
            <person name="Grigoriev I.V."/>
            <person name="Hibbett D."/>
            <person name="Nagy L.G."/>
            <person name="Martin F.M."/>
        </authorList>
    </citation>
    <scope>NUCLEOTIDE SEQUENCE</scope>
    <source>
        <strain evidence="8">BED1</strain>
    </source>
</reference>
<dbReference type="AlphaFoldDB" id="A0AAD4GAW3"/>
<feature type="domain" description="Rhodopsin" evidence="7">
    <location>
        <begin position="30"/>
        <end position="210"/>
    </location>
</feature>
<keyword evidence="9" id="KW-1185">Reference proteome</keyword>
<keyword evidence="4 6" id="KW-0472">Membrane</keyword>
<evidence type="ECO:0000256" key="1">
    <source>
        <dbReference type="ARBA" id="ARBA00004141"/>
    </source>
</evidence>
<dbReference type="PANTHER" id="PTHR33048">
    <property type="entry name" value="PTH11-LIKE INTEGRAL MEMBRANE PROTEIN (AFU_ORTHOLOGUE AFUA_5G11245)"/>
    <property type="match status" value="1"/>
</dbReference>
<feature type="transmembrane region" description="Helical" evidence="6">
    <location>
        <begin position="148"/>
        <end position="170"/>
    </location>
</feature>
<feature type="transmembrane region" description="Helical" evidence="6">
    <location>
        <begin position="215"/>
        <end position="239"/>
    </location>
</feature>
<dbReference type="Pfam" id="PF20684">
    <property type="entry name" value="Fung_rhodopsin"/>
    <property type="match status" value="1"/>
</dbReference>
<name>A0AAD4GAW3_BOLED</name>
<evidence type="ECO:0000256" key="3">
    <source>
        <dbReference type="ARBA" id="ARBA00022989"/>
    </source>
</evidence>
<feature type="transmembrane region" description="Helical" evidence="6">
    <location>
        <begin position="45"/>
        <end position="64"/>
    </location>
</feature>
<protein>
    <recommendedName>
        <fullName evidence="7">Rhodopsin domain-containing protein</fullName>
    </recommendedName>
</protein>
<proteinExistence type="inferred from homology"/>
<feature type="transmembrane region" description="Helical" evidence="6">
    <location>
        <begin position="12"/>
        <end position="33"/>
    </location>
</feature>
<comment type="similarity">
    <text evidence="5">Belongs to the SAT4 family.</text>
</comment>
<evidence type="ECO:0000256" key="2">
    <source>
        <dbReference type="ARBA" id="ARBA00022692"/>
    </source>
</evidence>
<keyword evidence="3 6" id="KW-1133">Transmembrane helix</keyword>
<evidence type="ECO:0000313" key="9">
    <source>
        <dbReference type="Proteomes" id="UP001194468"/>
    </source>
</evidence>
<comment type="caution">
    <text evidence="8">The sequence shown here is derived from an EMBL/GenBank/DDBJ whole genome shotgun (WGS) entry which is preliminary data.</text>
</comment>
<evidence type="ECO:0000256" key="6">
    <source>
        <dbReference type="SAM" id="Phobius"/>
    </source>
</evidence>
<evidence type="ECO:0000259" key="7">
    <source>
        <dbReference type="Pfam" id="PF20684"/>
    </source>
</evidence>
<keyword evidence="2 6" id="KW-0812">Transmembrane</keyword>